<keyword evidence="2" id="KW-0973">c-di-GMP</keyword>
<proteinExistence type="predicted"/>
<dbReference type="InterPro" id="IPR011006">
    <property type="entry name" value="CheY-like_superfamily"/>
</dbReference>
<evidence type="ECO:0000259" key="4">
    <source>
        <dbReference type="PROSITE" id="PS50887"/>
    </source>
</evidence>
<dbReference type="Proteomes" id="UP000640333">
    <property type="component" value="Unassembled WGS sequence"/>
</dbReference>
<dbReference type="Pfam" id="PF00990">
    <property type="entry name" value="GGDEF"/>
    <property type="match status" value="1"/>
</dbReference>
<dbReference type="FunFam" id="3.20.20.450:FF:000001">
    <property type="entry name" value="Cyclic di-GMP phosphodiesterase yahA"/>
    <property type="match status" value="1"/>
</dbReference>
<dbReference type="CDD" id="cd01948">
    <property type="entry name" value="EAL"/>
    <property type="match status" value="1"/>
</dbReference>
<dbReference type="NCBIfam" id="TIGR00254">
    <property type="entry name" value="GGDEF"/>
    <property type="match status" value="1"/>
</dbReference>
<dbReference type="Gene3D" id="3.30.70.270">
    <property type="match status" value="1"/>
</dbReference>
<dbReference type="RefSeq" id="WP_193951293.1">
    <property type="nucleotide sequence ID" value="NZ_JADEYS010000001.1"/>
</dbReference>
<sequence length="570" mass="63745">MLSAPKKLKNSQPRLLLIDGDSGCCDRLRDILGITATQLLCFPTLHALSAESLHADDIVLLGLSDCGEEAFHTLRLLTAQLPTQPIIVLAPEVGGEPGNELLTQGASDYISLDHATPEVLFRAFRYAREAHQNKTEINQLRNADPLTGLGNRRCFYQTNLNLIKQVVSGQYQLALLTGDLDGFSKFNSQHGHQAGDEIVVQLRDRLINATPHAHNIHRLGNDEFAIMLACDANDDLHEITRHQVKTLLLATSSPYKTNNRSSILPCSIGIAYYTSSDELDLDELMRRAARARLQAKQEHPGTYQVYDPSLDDKQCSASELEPELAFALRANQFELFFQPQIDLESGKIAGAETLIRWRHPKRGLIMPAEFISLCERNGMIIPIGYWAIHQAGIKLKELQLQGYDNCRIGVNLSFRQFQDSNLSQTIHRIISQNQINSAFLEFELTESALISDEQHVSYCLQELSNLSIDFALDDFGTGYSSFALLQKLPISTLKIDRSFIRNVADNPNDAEIVRAIINLAHSLDKKVVAEGVETPEQLDFLIQHGCDQVQGYLYSPPVPFKDFVQMLEQA</sequence>
<accession>A0A8J7JWY1</accession>
<dbReference type="InterPro" id="IPR052155">
    <property type="entry name" value="Biofilm_reg_signaling"/>
</dbReference>
<dbReference type="Pfam" id="PF00563">
    <property type="entry name" value="EAL"/>
    <property type="match status" value="1"/>
</dbReference>
<dbReference type="SUPFAM" id="SSF141868">
    <property type="entry name" value="EAL domain-like"/>
    <property type="match status" value="1"/>
</dbReference>
<dbReference type="InterPro" id="IPR035919">
    <property type="entry name" value="EAL_sf"/>
</dbReference>
<dbReference type="SMART" id="SM00052">
    <property type="entry name" value="EAL"/>
    <property type="match status" value="1"/>
</dbReference>
<dbReference type="SUPFAM" id="SSF55073">
    <property type="entry name" value="Nucleotide cyclase"/>
    <property type="match status" value="1"/>
</dbReference>
<dbReference type="AlphaFoldDB" id="A0A8J7JWY1"/>
<evidence type="ECO:0000259" key="3">
    <source>
        <dbReference type="PROSITE" id="PS50883"/>
    </source>
</evidence>
<dbReference type="PROSITE" id="PS50883">
    <property type="entry name" value="EAL"/>
    <property type="match status" value="1"/>
</dbReference>
<dbReference type="PANTHER" id="PTHR44757:SF2">
    <property type="entry name" value="BIOFILM ARCHITECTURE MAINTENANCE PROTEIN MBAA"/>
    <property type="match status" value="1"/>
</dbReference>
<name>A0A8J7JWY1_9GAMM</name>
<comment type="caution">
    <text evidence="5">The sequence shown here is derived from an EMBL/GenBank/DDBJ whole genome shotgun (WGS) entry which is preliminary data.</text>
</comment>
<evidence type="ECO:0000256" key="1">
    <source>
        <dbReference type="ARBA" id="ARBA00012282"/>
    </source>
</evidence>
<feature type="domain" description="EAL" evidence="3">
    <location>
        <begin position="317"/>
        <end position="570"/>
    </location>
</feature>
<dbReference type="Gene3D" id="3.20.20.450">
    <property type="entry name" value="EAL domain"/>
    <property type="match status" value="1"/>
</dbReference>
<dbReference type="CDD" id="cd01949">
    <property type="entry name" value="GGDEF"/>
    <property type="match status" value="1"/>
</dbReference>
<keyword evidence="6" id="KW-1185">Reference proteome</keyword>
<dbReference type="InterPro" id="IPR029787">
    <property type="entry name" value="Nucleotide_cyclase"/>
</dbReference>
<evidence type="ECO:0000256" key="2">
    <source>
        <dbReference type="ARBA" id="ARBA00022636"/>
    </source>
</evidence>
<dbReference type="SUPFAM" id="SSF52172">
    <property type="entry name" value="CheY-like"/>
    <property type="match status" value="1"/>
</dbReference>
<dbReference type="EMBL" id="JADEYS010000001">
    <property type="protein sequence ID" value="MBE9395733.1"/>
    <property type="molecule type" value="Genomic_DNA"/>
</dbReference>
<dbReference type="InterPro" id="IPR043128">
    <property type="entry name" value="Rev_trsase/Diguanyl_cyclase"/>
</dbReference>
<organism evidence="5 6">
    <name type="scientific">Pontibacterium sinense</name>
    <dbReference type="NCBI Taxonomy" id="2781979"/>
    <lineage>
        <taxon>Bacteria</taxon>
        <taxon>Pseudomonadati</taxon>
        <taxon>Pseudomonadota</taxon>
        <taxon>Gammaproteobacteria</taxon>
        <taxon>Oceanospirillales</taxon>
        <taxon>Oceanospirillaceae</taxon>
        <taxon>Pontibacterium</taxon>
    </lineage>
</organism>
<gene>
    <name evidence="5" type="ORF">IOQ59_00485</name>
</gene>
<reference evidence="5" key="1">
    <citation type="submission" date="2020-10" db="EMBL/GenBank/DDBJ databases">
        <title>Bacterium isolated from coastal waters sediment.</title>
        <authorList>
            <person name="Chen R.-J."/>
            <person name="Lu D.-C."/>
            <person name="Zhu K.-L."/>
            <person name="Du Z.-J."/>
        </authorList>
    </citation>
    <scope>NUCLEOTIDE SEQUENCE</scope>
    <source>
        <strain evidence="5">N1Y112</strain>
    </source>
</reference>
<evidence type="ECO:0000313" key="5">
    <source>
        <dbReference type="EMBL" id="MBE9395733.1"/>
    </source>
</evidence>
<dbReference type="EC" id="3.1.4.52" evidence="1"/>
<feature type="domain" description="GGDEF" evidence="4">
    <location>
        <begin position="171"/>
        <end position="308"/>
    </location>
</feature>
<dbReference type="SMART" id="SM00267">
    <property type="entry name" value="GGDEF"/>
    <property type="match status" value="1"/>
</dbReference>
<dbReference type="InterPro" id="IPR000160">
    <property type="entry name" value="GGDEF_dom"/>
</dbReference>
<dbReference type="PROSITE" id="PS50887">
    <property type="entry name" value="GGDEF"/>
    <property type="match status" value="1"/>
</dbReference>
<dbReference type="InterPro" id="IPR001633">
    <property type="entry name" value="EAL_dom"/>
</dbReference>
<evidence type="ECO:0000313" key="6">
    <source>
        <dbReference type="Proteomes" id="UP000640333"/>
    </source>
</evidence>
<protein>
    <recommendedName>
        <fullName evidence="1">cyclic-guanylate-specific phosphodiesterase</fullName>
        <ecNumber evidence="1">3.1.4.52</ecNumber>
    </recommendedName>
</protein>
<dbReference type="PANTHER" id="PTHR44757">
    <property type="entry name" value="DIGUANYLATE CYCLASE DGCP"/>
    <property type="match status" value="1"/>
</dbReference>
<dbReference type="GO" id="GO:0071111">
    <property type="term" value="F:cyclic-guanylate-specific phosphodiesterase activity"/>
    <property type="evidence" value="ECO:0007669"/>
    <property type="project" value="UniProtKB-EC"/>
</dbReference>